<evidence type="ECO:0000256" key="4">
    <source>
        <dbReference type="ARBA" id="ARBA00023163"/>
    </source>
</evidence>
<evidence type="ECO:0000313" key="6">
    <source>
        <dbReference type="EMBL" id="SEH71238.1"/>
    </source>
</evidence>
<dbReference type="Pfam" id="PF00126">
    <property type="entry name" value="HTH_1"/>
    <property type="match status" value="1"/>
</dbReference>
<dbReference type="GO" id="GO:0003700">
    <property type="term" value="F:DNA-binding transcription factor activity"/>
    <property type="evidence" value="ECO:0007669"/>
    <property type="project" value="InterPro"/>
</dbReference>
<dbReference type="EMBL" id="FNWV01000008">
    <property type="protein sequence ID" value="SEH71238.1"/>
    <property type="molecule type" value="Genomic_DNA"/>
</dbReference>
<dbReference type="SUPFAM" id="SSF53850">
    <property type="entry name" value="Periplasmic binding protein-like II"/>
    <property type="match status" value="1"/>
</dbReference>
<dbReference type="AlphaFoldDB" id="A0A1H6K7Y4"/>
<protein>
    <submittedName>
        <fullName evidence="6">DNA-binding transcriptional regulator, LysR family</fullName>
    </submittedName>
</protein>
<dbReference type="PROSITE" id="PS50931">
    <property type="entry name" value="HTH_LYSR"/>
    <property type="match status" value="1"/>
</dbReference>
<dbReference type="PRINTS" id="PR00039">
    <property type="entry name" value="HTHLYSR"/>
</dbReference>
<comment type="similarity">
    <text evidence="1">Belongs to the LysR transcriptional regulatory family.</text>
</comment>
<keyword evidence="4" id="KW-0804">Transcription</keyword>
<dbReference type="Pfam" id="PF03466">
    <property type="entry name" value="LysR_substrate"/>
    <property type="match status" value="1"/>
</dbReference>
<dbReference type="Gene3D" id="3.40.190.290">
    <property type="match status" value="1"/>
</dbReference>
<evidence type="ECO:0000256" key="1">
    <source>
        <dbReference type="ARBA" id="ARBA00009437"/>
    </source>
</evidence>
<dbReference type="InterPro" id="IPR036390">
    <property type="entry name" value="WH_DNA-bd_sf"/>
</dbReference>
<dbReference type="SUPFAM" id="SSF46785">
    <property type="entry name" value="Winged helix' DNA-binding domain"/>
    <property type="match status" value="1"/>
</dbReference>
<dbReference type="Proteomes" id="UP000183190">
    <property type="component" value="Unassembled WGS sequence"/>
</dbReference>
<name>A0A1H6K7Y4_RUMFL</name>
<dbReference type="PANTHER" id="PTHR30126">
    <property type="entry name" value="HTH-TYPE TRANSCRIPTIONAL REGULATOR"/>
    <property type="match status" value="1"/>
</dbReference>
<evidence type="ECO:0000256" key="2">
    <source>
        <dbReference type="ARBA" id="ARBA00023015"/>
    </source>
</evidence>
<dbReference type="InterPro" id="IPR036388">
    <property type="entry name" value="WH-like_DNA-bd_sf"/>
</dbReference>
<sequence length="290" mass="33459">MIDTRIETFLTLCRVMNYRKTAELLNMTQPAVTQHIHFLEEQYGCKLFSYDRRTLTMTKEAELLQKYAENVLYQEKKLKAELKHSDGVSLSIGATKTIGEYVIDKHISAFLSVPKNSISVNVENTETLLSELSAGKLDFALIEGYFDKSRYASRLYRKEPFVGLCGKNHPFANKTVPIDKIWIENLILREEGSGTRDILGQLLTEYNHSFAEFDRITTISNFGLITKLLENNNCITFAYRAVGENNDALAEFCIKGWNVSREFNYVYLDTPFSEYAVNLFENYRERNARQ</sequence>
<reference evidence="6 7" key="1">
    <citation type="submission" date="2016-10" db="EMBL/GenBank/DDBJ databases">
        <authorList>
            <person name="de Groot N.N."/>
        </authorList>
    </citation>
    <scope>NUCLEOTIDE SEQUENCE [LARGE SCALE GENOMIC DNA]</scope>
    <source>
        <strain evidence="6 7">YAD2003</strain>
    </source>
</reference>
<evidence type="ECO:0000256" key="3">
    <source>
        <dbReference type="ARBA" id="ARBA00023125"/>
    </source>
</evidence>
<keyword evidence="3 6" id="KW-0238">DNA-binding</keyword>
<proteinExistence type="inferred from homology"/>
<gene>
    <name evidence="6" type="ORF">SAMN02910265_02241</name>
</gene>
<dbReference type="RefSeq" id="WP_074717389.1">
    <property type="nucleotide sequence ID" value="NZ_FNWV01000008.1"/>
</dbReference>
<dbReference type="OrthoDB" id="9785745at2"/>
<dbReference type="InterPro" id="IPR000847">
    <property type="entry name" value="LysR_HTH_N"/>
</dbReference>
<organism evidence="6 7">
    <name type="scientific">Ruminococcus flavefaciens</name>
    <dbReference type="NCBI Taxonomy" id="1265"/>
    <lineage>
        <taxon>Bacteria</taxon>
        <taxon>Bacillati</taxon>
        <taxon>Bacillota</taxon>
        <taxon>Clostridia</taxon>
        <taxon>Eubacteriales</taxon>
        <taxon>Oscillospiraceae</taxon>
        <taxon>Ruminococcus</taxon>
    </lineage>
</organism>
<dbReference type="InterPro" id="IPR005119">
    <property type="entry name" value="LysR_subst-bd"/>
</dbReference>
<keyword evidence="2" id="KW-0805">Transcription regulation</keyword>
<accession>A0A1H6K7Y4</accession>
<dbReference type="Gene3D" id="1.10.10.10">
    <property type="entry name" value="Winged helix-like DNA-binding domain superfamily/Winged helix DNA-binding domain"/>
    <property type="match status" value="1"/>
</dbReference>
<dbReference type="PANTHER" id="PTHR30126:SF64">
    <property type="entry name" value="HTH-TYPE TRANSCRIPTIONAL REGULATOR CITR"/>
    <property type="match status" value="1"/>
</dbReference>
<evidence type="ECO:0000259" key="5">
    <source>
        <dbReference type="PROSITE" id="PS50931"/>
    </source>
</evidence>
<feature type="domain" description="HTH lysR-type" evidence="5">
    <location>
        <begin position="1"/>
        <end position="58"/>
    </location>
</feature>
<dbReference type="GO" id="GO:0000976">
    <property type="term" value="F:transcription cis-regulatory region binding"/>
    <property type="evidence" value="ECO:0007669"/>
    <property type="project" value="TreeGrafter"/>
</dbReference>
<evidence type="ECO:0000313" key="7">
    <source>
        <dbReference type="Proteomes" id="UP000183190"/>
    </source>
</evidence>